<dbReference type="Proteomes" id="UP000030428">
    <property type="component" value="Unassembled WGS sequence"/>
</dbReference>
<gene>
    <name evidence="1" type="ORF">PN36_33980</name>
</gene>
<reference evidence="1 2" key="1">
    <citation type="journal article" date="2016" name="Front. Microbiol.">
        <title>Single-Cell (Meta-)Genomics of a Dimorphic Candidatus Thiomargarita nelsonii Reveals Genomic Plasticity.</title>
        <authorList>
            <person name="Flood B.E."/>
            <person name="Fliss P."/>
            <person name="Jones D.S."/>
            <person name="Dick G.J."/>
            <person name="Jain S."/>
            <person name="Kaster A.K."/>
            <person name="Winkel M."/>
            <person name="Mussmann M."/>
            <person name="Bailey J."/>
        </authorList>
    </citation>
    <scope>NUCLEOTIDE SEQUENCE [LARGE SCALE GENOMIC DNA]</scope>
    <source>
        <strain evidence="1">Hydrate Ridge</strain>
    </source>
</reference>
<organism evidence="1 2">
    <name type="scientific">Candidatus Thiomargarita nelsonii</name>
    <dbReference type="NCBI Taxonomy" id="1003181"/>
    <lineage>
        <taxon>Bacteria</taxon>
        <taxon>Pseudomonadati</taxon>
        <taxon>Pseudomonadota</taxon>
        <taxon>Gammaproteobacteria</taxon>
        <taxon>Thiotrichales</taxon>
        <taxon>Thiotrichaceae</taxon>
        <taxon>Thiomargarita</taxon>
    </lineage>
</organism>
<sequence length="340" mass="38935">MLYKLGSSNRKFNKLEPVAFKDFASFGNIEKDLEELIAKSILDILFEDSSLMPVFQERQYQAEADIYALNEKGELIIFELKRGTAGEGAVHQALRYAQDSGQWSYAKLQEKYQKYADTEVELTQAHQEAFNLEHALDAKEINNKQHLLVIGSAADDSLINAVDYWKKQGISIEFLPYRIYELGDEKYFEFFALPYDKHKNPSDTKGVLFDTNRSWDEDSIWYMMENSRVAAFGDAKRFIEYVYSGDIVFFSHKCTGLVAAAKVTKGDIKAPDGDTLYRDVKFITPIPKKGEAIKGMPFKKVSEVTGKSFFWARTIKVPYLSKDEAENLAKELKLYLEKST</sequence>
<dbReference type="AlphaFoldDB" id="A0A0A6P9H1"/>
<evidence type="ECO:0000313" key="2">
    <source>
        <dbReference type="Proteomes" id="UP000030428"/>
    </source>
</evidence>
<keyword evidence="2" id="KW-1185">Reference proteome</keyword>
<protein>
    <recommendedName>
        <fullName evidence="3">DUF91 domain-containing protein</fullName>
    </recommendedName>
</protein>
<dbReference type="GO" id="GO:0003676">
    <property type="term" value="F:nucleic acid binding"/>
    <property type="evidence" value="ECO:0007669"/>
    <property type="project" value="InterPro"/>
</dbReference>
<evidence type="ECO:0000313" key="1">
    <source>
        <dbReference type="EMBL" id="KHD06977.1"/>
    </source>
</evidence>
<comment type="caution">
    <text evidence="1">The sequence shown here is derived from an EMBL/GenBank/DDBJ whole genome shotgun (WGS) entry which is preliminary data.</text>
</comment>
<name>A0A0A6P9H1_9GAMM</name>
<evidence type="ECO:0008006" key="3">
    <source>
        <dbReference type="Google" id="ProtNLM"/>
    </source>
</evidence>
<accession>A0A0A6P9H1</accession>
<proteinExistence type="predicted"/>
<dbReference type="Gene3D" id="3.40.1350.10">
    <property type="match status" value="1"/>
</dbReference>
<dbReference type="InterPro" id="IPR011856">
    <property type="entry name" value="tRNA_endonuc-like_dom_sf"/>
</dbReference>
<dbReference type="EMBL" id="JSZA02000374">
    <property type="protein sequence ID" value="KHD06977.1"/>
    <property type="molecule type" value="Genomic_DNA"/>
</dbReference>